<keyword evidence="2" id="KW-1185">Reference proteome</keyword>
<name>A0A6A6TQ51_9PLEO</name>
<dbReference type="EMBL" id="MU004291">
    <property type="protein sequence ID" value="KAF2661920.1"/>
    <property type="molecule type" value="Genomic_DNA"/>
</dbReference>
<reference evidence="1" key="1">
    <citation type="journal article" date="2020" name="Stud. Mycol.">
        <title>101 Dothideomycetes genomes: a test case for predicting lifestyles and emergence of pathogens.</title>
        <authorList>
            <person name="Haridas S."/>
            <person name="Albert R."/>
            <person name="Binder M."/>
            <person name="Bloem J."/>
            <person name="Labutti K."/>
            <person name="Salamov A."/>
            <person name="Andreopoulos B."/>
            <person name="Baker S."/>
            <person name="Barry K."/>
            <person name="Bills G."/>
            <person name="Bluhm B."/>
            <person name="Cannon C."/>
            <person name="Castanera R."/>
            <person name="Culley D."/>
            <person name="Daum C."/>
            <person name="Ezra D."/>
            <person name="Gonzalez J."/>
            <person name="Henrissat B."/>
            <person name="Kuo A."/>
            <person name="Liang C."/>
            <person name="Lipzen A."/>
            <person name="Lutzoni F."/>
            <person name="Magnuson J."/>
            <person name="Mondo S."/>
            <person name="Nolan M."/>
            <person name="Ohm R."/>
            <person name="Pangilinan J."/>
            <person name="Park H.-J."/>
            <person name="Ramirez L."/>
            <person name="Alfaro M."/>
            <person name="Sun H."/>
            <person name="Tritt A."/>
            <person name="Yoshinaga Y."/>
            <person name="Zwiers L.-H."/>
            <person name="Turgeon B."/>
            <person name="Goodwin S."/>
            <person name="Spatafora J."/>
            <person name="Crous P."/>
            <person name="Grigoriev I."/>
        </authorList>
    </citation>
    <scope>NUCLEOTIDE SEQUENCE</scope>
    <source>
        <strain evidence="1">CBS 122681</strain>
    </source>
</reference>
<evidence type="ECO:0000313" key="2">
    <source>
        <dbReference type="Proteomes" id="UP000799324"/>
    </source>
</evidence>
<proteinExistence type="predicted"/>
<evidence type="ECO:0000313" key="1">
    <source>
        <dbReference type="EMBL" id="KAF2661920.1"/>
    </source>
</evidence>
<accession>A0A6A6TQ51</accession>
<dbReference type="AlphaFoldDB" id="A0A6A6TQ51"/>
<organism evidence="1 2">
    <name type="scientific">Lophiostoma macrostomum CBS 122681</name>
    <dbReference type="NCBI Taxonomy" id="1314788"/>
    <lineage>
        <taxon>Eukaryota</taxon>
        <taxon>Fungi</taxon>
        <taxon>Dikarya</taxon>
        <taxon>Ascomycota</taxon>
        <taxon>Pezizomycotina</taxon>
        <taxon>Dothideomycetes</taxon>
        <taxon>Pleosporomycetidae</taxon>
        <taxon>Pleosporales</taxon>
        <taxon>Lophiostomataceae</taxon>
        <taxon>Lophiostoma</taxon>
    </lineage>
</organism>
<sequence>MFRVCISRPHGNAALHIWAKTSGGLQYHLPNLQPSPYSSKRRAASHAVSLPFPFCGKSKLAAQRTASTRVEYGVSFLHCWAGPDWSCIGTGEAAGASLFARPRTPCIVHRNIQHAFQRSAGWRLERTLGGKWSLGVSVARWRCDALPQLTTISKTRIRRTYGLEGLCELSCIRSAALPRLSHCKGFGLT</sequence>
<gene>
    <name evidence="1" type="ORF">K491DRAFT_334839</name>
</gene>
<protein>
    <submittedName>
        <fullName evidence="1">Uncharacterized protein</fullName>
    </submittedName>
</protein>
<dbReference type="Proteomes" id="UP000799324">
    <property type="component" value="Unassembled WGS sequence"/>
</dbReference>